<evidence type="ECO:0000313" key="2">
    <source>
        <dbReference type="EMBL" id="AKK06763.1"/>
    </source>
</evidence>
<reference evidence="3" key="2">
    <citation type="submission" date="2015-05" db="EMBL/GenBank/DDBJ databases">
        <title>Complete genome sequence of Corynebacterium mustelae DSM 45274, isolated from various tissues of a male ferret with lethal sepsis.</title>
        <authorList>
            <person name="Ruckert C."/>
            <person name="Albersmeier A."/>
            <person name="Winkler A."/>
            <person name="Tauch A."/>
        </authorList>
    </citation>
    <scope>NUCLEOTIDE SEQUENCE [LARGE SCALE GENOMIC DNA]</scope>
    <source>
        <strain evidence="3">DSM 45274</strain>
    </source>
</reference>
<evidence type="ECO:0000313" key="3">
    <source>
        <dbReference type="Proteomes" id="UP000035199"/>
    </source>
</evidence>
<protein>
    <recommendedName>
        <fullName evidence="1">Imm33-like domain-containing protein</fullName>
    </recommendedName>
</protein>
<dbReference type="InterPro" id="IPR056509">
    <property type="entry name" value="Imm33-like"/>
</dbReference>
<dbReference type="EMBL" id="CP011542">
    <property type="protein sequence ID" value="AKK06763.1"/>
    <property type="molecule type" value="Genomic_DNA"/>
</dbReference>
<dbReference type="AlphaFoldDB" id="A0A0G3H4L5"/>
<dbReference type="RefSeq" id="WP_047262733.1">
    <property type="nucleotide sequence ID" value="NZ_CP011542.1"/>
</dbReference>
<proteinExistence type="predicted"/>
<sequence length="112" mass="12646">MDKAAEICKKYGSAFDYPKPGTRIAIALKTLGKIPTYGLREFPMTDDPNEITWFLFCGANTGEDDFFDVMCIEHIAETLPEVMPYLGLECGFRFVIDHEGYEDVYFEAPGIS</sequence>
<gene>
    <name evidence="2" type="ORF">CMUST_12275</name>
</gene>
<evidence type="ECO:0000259" key="1">
    <source>
        <dbReference type="Pfam" id="PF24719"/>
    </source>
</evidence>
<dbReference type="STRING" id="571915.CMUST_12275"/>
<reference evidence="2 3" key="1">
    <citation type="journal article" date="2015" name="Genome Announc.">
        <title>Complete Genome Sequence of the Type Strain Corynebacterium mustelae DSM 45274, Isolated from Various Tissues of a Male Ferret with Lethal Sepsis.</title>
        <authorList>
            <person name="Ruckert C."/>
            <person name="Eimer J."/>
            <person name="Winkler A."/>
            <person name="Tauch A."/>
        </authorList>
    </citation>
    <scope>NUCLEOTIDE SEQUENCE [LARGE SCALE GENOMIC DNA]</scope>
    <source>
        <strain evidence="2 3">DSM 45274</strain>
    </source>
</reference>
<dbReference type="KEGG" id="cmv:CMUST_12275"/>
<keyword evidence="3" id="KW-1185">Reference proteome</keyword>
<dbReference type="Pfam" id="PF24719">
    <property type="entry name" value="Imm33-like"/>
    <property type="match status" value="1"/>
</dbReference>
<accession>A0A0G3H4L5</accession>
<organism evidence="2 3">
    <name type="scientific">Corynebacterium mustelae</name>
    <dbReference type="NCBI Taxonomy" id="571915"/>
    <lineage>
        <taxon>Bacteria</taxon>
        <taxon>Bacillati</taxon>
        <taxon>Actinomycetota</taxon>
        <taxon>Actinomycetes</taxon>
        <taxon>Mycobacteriales</taxon>
        <taxon>Corynebacteriaceae</taxon>
        <taxon>Corynebacterium</taxon>
    </lineage>
</organism>
<dbReference type="Proteomes" id="UP000035199">
    <property type="component" value="Chromosome"/>
</dbReference>
<name>A0A0G3H4L5_9CORY</name>
<dbReference type="PATRIC" id="fig|571915.4.peg.2619"/>
<feature type="domain" description="Imm33-like" evidence="1">
    <location>
        <begin position="5"/>
        <end position="107"/>
    </location>
</feature>